<dbReference type="GO" id="GO:0003677">
    <property type="term" value="F:DNA binding"/>
    <property type="evidence" value="ECO:0007669"/>
    <property type="project" value="UniProtKB-KW"/>
</dbReference>
<keyword evidence="3" id="KW-0238">DNA-binding</keyword>
<dbReference type="eggNOG" id="COG0258">
    <property type="taxonomic scope" value="Bacteria"/>
</dbReference>
<dbReference type="CDD" id="cd09898">
    <property type="entry name" value="H3TH_53EXO"/>
    <property type="match status" value="1"/>
</dbReference>
<dbReference type="FunFam" id="1.10.150.20:FF:000003">
    <property type="entry name" value="DNA polymerase I"/>
    <property type="match status" value="1"/>
</dbReference>
<dbReference type="GO" id="GO:0008409">
    <property type="term" value="F:5'-3' exonuclease activity"/>
    <property type="evidence" value="ECO:0007669"/>
    <property type="project" value="InterPro"/>
</dbReference>
<dbReference type="GO" id="GO:0033567">
    <property type="term" value="P:DNA replication, Okazaki fragment processing"/>
    <property type="evidence" value="ECO:0007669"/>
    <property type="project" value="InterPro"/>
</dbReference>
<evidence type="ECO:0000256" key="3">
    <source>
        <dbReference type="ARBA" id="ARBA00023125"/>
    </source>
</evidence>
<dbReference type="InterPro" id="IPR029060">
    <property type="entry name" value="PIN-like_dom_sf"/>
</dbReference>
<sequence>MARLVLIDALNLIRRLHAANPAQVVKACDSAWQRIAAELSPTHALAVFDGAAPSWRYQVFPQYKAGRSPMPADLAPRLGDIANAWQNLGLKSWFPEAEEADDLIASIALAARSHQVAVAVVSTDKGYAQLLDAGVVQYDAFARQFLGGEHWQQKFGIRPSQLCDFLAMTGDSTNGVPGVPGVGAKTAGSLLQQHRHLADILAAEADEKAVQKVQANREAALLAKRLVSLKGDLSLPFALSDLRRGDAQP</sequence>
<keyword evidence="2" id="KW-0378">Hydrolase</keyword>
<organism evidence="5 6">
    <name type="scientific">Gallaecimonas xiamenensis 3-C-1</name>
    <dbReference type="NCBI Taxonomy" id="745411"/>
    <lineage>
        <taxon>Bacteria</taxon>
        <taxon>Pseudomonadati</taxon>
        <taxon>Pseudomonadota</taxon>
        <taxon>Gammaproteobacteria</taxon>
        <taxon>Enterobacterales</taxon>
        <taxon>Gallaecimonadaceae</taxon>
        <taxon>Gallaecimonas</taxon>
    </lineage>
</organism>
<dbReference type="InterPro" id="IPR002421">
    <property type="entry name" value="5-3_exonuclease"/>
</dbReference>
<dbReference type="Pfam" id="PF01367">
    <property type="entry name" value="5_3_exonuc"/>
    <property type="match status" value="1"/>
</dbReference>
<reference evidence="5 6" key="1">
    <citation type="journal article" date="2012" name="J. Bacteriol.">
        <title>Genome Sequence of Gallaecimonas xiamenensis Type Strain 3-C-1.</title>
        <authorList>
            <person name="Lai Q."/>
            <person name="Wang L."/>
            <person name="Wang W."/>
            <person name="Shao Z."/>
        </authorList>
    </citation>
    <scope>NUCLEOTIDE SEQUENCE [LARGE SCALE GENOMIC DNA]</scope>
    <source>
        <strain evidence="5 6">3-C-1</strain>
    </source>
</reference>
<dbReference type="GO" id="GO:0017108">
    <property type="term" value="F:5'-flap endonuclease activity"/>
    <property type="evidence" value="ECO:0007669"/>
    <property type="project" value="InterPro"/>
</dbReference>
<dbReference type="SUPFAM" id="SSF47807">
    <property type="entry name" value="5' to 3' exonuclease, C-terminal subdomain"/>
    <property type="match status" value="1"/>
</dbReference>
<evidence type="ECO:0000256" key="1">
    <source>
        <dbReference type="ARBA" id="ARBA00022722"/>
    </source>
</evidence>
<evidence type="ECO:0000256" key="2">
    <source>
        <dbReference type="ARBA" id="ARBA00022801"/>
    </source>
</evidence>
<dbReference type="InterPro" id="IPR020045">
    <property type="entry name" value="DNA_polI_H3TH"/>
</dbReference>
<gene>
    <name evidence="5" type="ORF">B3C1_09503</name>
</gene>
<dbReference type="Proteomes" id="UP000006755">
    <property type="component" value="Unassembled WGS sequence"/>
</dbReference>
<comment type="caution">
    <text evidence="5">The sequence shown here is derived from an EMBL/GenBank/DDBJ whole genome shotgun (WGS) entry which is preliminary data.</text>
</comment>
<dbReference type="InterPro" id="IPR036279">
    <property type="entry name" value="5-3_exonuclease_C_sf"/>
</dbReference>
<dbReference type="SMART" id="SM00279">
    <property type="entry name" value="HhH2"/>
    <property type="match status" value="1"/>
</dbReference>
<dbReference type="Gene3D" id="1.10.150.20">
    <property type="entry name" value="5' to 3' exonuclease, C-terminal subdomain"/>
    <property type="match status" value="1"/>
</dbReference>
<dbReference type="EMBL" id="AMRI01000011">
    <property type="protein sequence ID" value="EKE74044.1"/>
    <property type="molecule type" value="Genomic_DNA"/>
</dbReference>
<dbReference type="InterPro" id="IPR020046">
    <property type="entry name" value="5-3_exonucl_a-hlix_arch_N"/>
</dbReference>
<keyword evidence="5" id="KW-0269">Exonuclease</keyword>
<keyword evidence="1" id="KW-0540">Nuclease</keyword>
<dbReference type="InterPro" id="IPR038969">
    <property type="entry name" value="FEN"/>
</dbReference>
<dbReference type="PANTHER" id="PTHR42646">
    <property type="entry name" value="FLAP ENDONUCLEASE XNI"/>
    <property type="match status" value="1"/>
</dbReference>
<proteinExistence type="predicted"/>
<feature type="domain" description="5'-3' exonuclease" evidence="4">
    <location>
        <begin position="2"/>
        <end position="245"/>
    </location>
</feature>
<keyword evidence="6" id="KW-1185">Reference proteome</keyword>
<accession>K2JUJ0</accession>
<dbReference type="SMART" id="SM00475">
    <property type="entry name" value="53EXOc"/>
    <property type="match status" value="1"/>
</dbReference>
<dbReference type="CDD" id="cd09859">
    <property type="entry name" value="PIN_53EXO"/>
    <property type="match status" value="1"/>
</dbReference>
<dbReference type="Pfam" id="PF02739">
    <property type="entry name" value="5_3_exonuc_N"/>
    <property type="match status" value="1"/>
</dbReference>
<evidence type="ECO:0000259" key="4">
    <source>
        <dbReference type="SMART" id="SM00475"/>
    </source>
</evidence>
<dbReference type="RefSeq" id="WP_008484474.1">
    <property type="nucleotide sequence ID" value="NZ_AMRI01000011.1"/>
</dbReference>
<evidence type="ECO:0000313" key="5">
    <source>
        <dbReference type="EMBL" id="EKE74044.1"/>
    </source>
</evidence>
<dbReference type="AlphaFoldDB" id="K2JUJ0"/>
<dbReference type="STRING" id="745411.B3C1_09503"/>
<dbReference type="Gene3D" id="3.40.50.1010">
    <property type="entry name" value="5'-nuclease"/>
    <property type="match status" value="1"/>
</dbReference>
<protein>
    <submittedName>
        <fullName evidence="5">5'-3' exonuclease</fullName>
    </submittedName>
</protein>
<dbReference type="NCBIfam" id="NF007017">
    <property type="entry name" value="PRK09482.1"/>
    <property type="match status" value="1"/>
</dbReference>
<evidence type="ECO:0000313" key="6">
    <source>
        <dbReference type="Proteomes" id="UP000006755"/>
    </source>
</evidence>
<dbReference type="SUPFAM" id="SSF88723">
    <property type="entry name" value="PIN domain-like"/>
    <property type="match status" value="1"/>
</dbReference>
<dbReference type="PANTHER" id="PTHR42646:SF2">
    <property type="entry name" value="5'-3' EXONUCLEASE FAMILY PROTEIN"/>
    <property type="match status" value="1"/>
</dbReference>
<dbReference type="InterPro" id="IPR008918">
    <property type="entry name" value="HhH2"/>
</dbReference>
<name>K2JUJ0_9GAMM</name>
<dbReference type="OrthoDB" id="8070997at2"/>